<dbReference type="Gene3D" id="3.80.10.10">
    <property type="entry name" value="Ribonuclease Inhibitor"/>
    <property type="match status" value="1"/>
</dbReference>
<dbReference type="Pfam" id="PF00560">
    <property type="entry name" value="LRR_1"/>
    <property type="match status" value="1"/>
</dbReference>
<dbReference type="VEuPathDB" id="VectorBase:MDOA014992"/>
<keyword evidence="7" id="KW-1185">Reference proteome</keyword>
<sequence length="818" mass="92177">MLPKHFIFCFVCFHIFGVFTNCLSLNLNQSSAKLAVLKNVVKLTDTLLEVSPLLNITISGVPPNCVQMLCKFVCFNGRSTEIDHDIDIVSKKNNYTCERIEELRLYNYEFPDGHLYYGFLGSYGNKVDTLYLASSNISDVAAGSFANGIFQRIYFEDLKLKELRKDFFEGISRDFRLLSIIQKEKPLKVVNADFLDYVKYQIKHLTMQVGLACVRNLTGSDNLLNSLIYVDFSFNDFGDHFSDKMFSKVSMVEHIDLSHSNLEYVPPYAFAEVADTLEYLDLSYNKLKTISRTIFGWHDISRDLKIIANDNEWECSCGLQKEMKDIFVYQTTKLTCATPANWSVFDDRICGIYEIESGTTLIMESDESSSMEGVIKEEEDEEGNTLMVSTTIGAPYESIPIAPIWPDYGNQVPSTPMRPDLVELRCWAGGMDKSRNERREEEEEAFVKQTLKQPVVEFQLMPREQLSVDVVIENVQEEEDEATESSSSYSSSADSSFSAASLESLNKTVGLIWFSKATTQYNKMEINYNEYGLGCYYSISTRNTVTELVPNVAYTFCIILKNQLTISPFNCKSIHVSGNLSVQSSAWLTRDMKVTGLSLVIFGIIMFSFAGILMIYLLLKKKPILLKGSKRVTTVGPHSDEIVVLPRAKSIKVLKEKENELARKNSKPMVAKRRKSAESIASYQSYMDTNLYEIIPAYSQISASPTQSRSYDGDTASSLSSTTTLINNMAESPQSPQPGQPNSPHPDSKDTYDLESCYLTPLNSTVSSSADLVNYAEIPYRTKRVSNDPLPAVPRDQSPFEESANRDIGVIYMLDSQV</sequence>
<dbReference type="PANTHER" id="PTHR24369:SF210">
    <property type="entry name" value="CHAOPTIN-RELATED"/>
    <property type="match status" value="1"/>
</dbReference>
<reference evidence="6" key="1">
    <citation type="submission" date="2020-05" db="UniProtKB">
        <authorList>
            <consortium name="EnsemblMetazoa"/>
        </authorList>
    </citation>
    <scope>IDENTIFICATION</scope>
    <source>
        <strain evidence="6">Aabys</strain>
    </source>
</reference>
<dbReference type="AlphaFoldDB" id="A0A1I8NGT5"/>
<dbReference type="STRING" id="7370.A0A1I8NGT5"/>
<dbReference type="GO" id="GO:0005886">
    <property type="term" value="C:plasma membrane"/>
    <property type="evidence" value="ECO:0007669"/>
    <property type="project" value="TreeGrafter"/>
</dbReference>
<evidence type="ECO:0000256" key="5">
    <source>
        <dbReference type="SAM" id="Phobius"/>
    </source>
</evidence>
<name>A0A1I8NGT5_MUSDO</name>
<dbReference type="VEuPathDB" id="VectorBase:MDOMA2_006828"/>
<dbReference type="RefSeq" id="XP_011296604.1">
    <property type="nucleotide sequence ID" value="XM_011298302.2"/>
</dbReference>
<evidence type="ECO:0000313" key="7">
    <source>
        <dbReference type="Proteomes" id="UP001652621"/>
    </source>
</evidence>
<dbReference type="InterPro" id="IPR050541">
    <property type="entry name" value="LRR_TM_domain-containing"/>
</dbReference>
<proteinExistence type="predicted"/>
<dbReference type="GeneID" id="101894847"/>
<evidence type="ECO:0000256" key="1">
    <source>
        <dbReference type="ARBA" id="ARBA00022614"/>
    </source>
</evidence>
<reference evidence="8" key="2">
    <citation type="submission" date="2025-04" db="UniProtKB">
        <authorList>
            <consortium name="RefSeq"/>
        </authorList>
    </citation>
    <scope>IDENTIFICATION</scope>
    <source>
        <strain evidence="8">Aabys</strain>
    </source>
</reference>
<dbReference type="InterPro" id="IPR001611">
    <property type="entry name" value="Leu-rich_rpt"/>
</dbReference>
<evidence type="ECO:0000313" key="6">
    <source>
        <dbReference type="EnsemblMetazoa" id="MDOA014992-PB"/>
    </source>
</evidence>
<dbReference type="OrthoDB" id="26525at2759"/>
<protein>
    <submittedName>
        <fullName evidence="8">Uncharacterized protein LOC101894847</fullName>
    </submittedName>
</protein>
<dbReference type="KEGG" id="mde:101894847"/>
<feature type="compositionally biased region" description="Pro residues" evidence="4">
    <location>
        <begin position="735"/>
        <end position="744"/>
    </location>
</feature>
<evidence type="ECO:0000256" key="3">
    <source>
        <dbReference type="ARBA" id="ARBA00022737"/>
    </source>
</evidence>
<dbReference type="Proteomes" id="UP001652621">
    <property type="component" value="Unplaced"/>
</dbReference>
<keyword evidence="1" id="KW-0433">Leucine-rich repeat</keyword>
<keyword evidence="3" id="KW-0677">Repeat</keyword>
<dbReference type="SUPFAM" id="SSF52058">
    <property type="entry name" value="L domain-like"/>
    <property type="match status" value="2"/>
</dbReference>
<feature type="transmembrane region" description="Helical" evidence="5">
    <location>
        <begin position="597"/>
        <end position="619"/>
    </location>
</feature>
<evidence type="ECO:0000313" key="8">
    <source>
        <dbReference type="RefSeq" id="XP_011296604.1"/>
    </source>
</evidence>
<keyword evidence="5" id="KW-1133">Transmembrane helix</keyword>
<dbReference type="PANTHER" id="PTHR24369">
    <property type="entry name" value="ANTIGEN BSP, PUTATIVE-RELATED"/>
    <property type="match status" value="1"/>
</dbReference>
<dbReference type="EnsemblMetazoa" id="MDOA014992-RB">
    <property type="protein sequence ID" value="MDOA014992-PB"/>
    <property type="gene ID" value="MDOA014992"/>
</dbReference>
<organism evidence="6">
    <name type="scientific">Musca domestica</name>
    <name type="common">House fly</name>
    <dbReference type="NCBI Taxonomy" id="7370"/>
    <lineage>
        <taxon>Eukaryota</taxon>
        <taxon>Metazoa</taxon>
        <taxon>Ecdysozoa</taxon>
        <taxon>Arthropoda</taxon>
        <taxon>Hexapoda</taxon>
        <taxon>Insecta</taxon>
        <taxon>Pterygota</taxon>
        <taxon>Neoptera</taxon>
        <taxon>Endopterygota</taxon>
        <taxon>Diptera</taxon>
        <taxon>Brachycera</taxon>
        <taxon>Muscomorpha</taxon>
        <taxon>Muscoidea</taxon>
        <taxon>Muscidae</taxon>
        <taxon>Musca</taxon>
    </lineage>
</organism>
<keyword evidence="5" id="KW-0472">Membrane</keyword>
<dbReference type="PROSITE" id="PS51450">
    <property type="entry name" value="LRR"/>
    <property type="match status" value="1"/>
</dbReference>
<gene>
    <name evidence="6" type="primary">101894847</name>
    <name evidence="8" type="synonym">LOC101894847</name>
</gene>
<accession>A0A1I8NGT5</accession>
<evidence type="ECO:0000256" key="4">
    <source>
        <dbReference type="SAM" id="MobiDB-lite"/>
    </source>
</evidence>
<keyword evidence="5" id="KW-0812">Transmembrane</keyword>
<dbReference type="InterPro" id="IPR032675">
    <property type="entry name" value="LRR_dom_sf"/>
</dbReference>
<dbReference type="eggNOG" id="KOG0619">
    <property type="taxonomic scope" value="Eukaryota"/>
</dbReference>
<keyword evidence="2" id="KW-0732">Signal</keyword>
<evidence type="ECO:0000256" key="2">
    <source>
        <dbReference type="ARBA" id="ARBA00022729"/>
    </source>
</evidence>
<feature type="region of interest" description="Disordered" evidence="4">
    <location>
        <begin position="729"/>
        <end position="753"/>
    </location>
</feature>